<accession>A0A9D3Z3Q5</accession>
<evidence type="ECO:0000313" key="3">
    <source>
        <dbReference type="Proteomes" id="UP000828390"/>
    </source>
</evidence>
<evidence type="ECO:0000259" key="1">
    <source>
        <dbReference type="PROSITE" id="PS50041"/>
    </source>
</evidence>
<reference evidence="2" key="2">
    <citation type="submission" date="2020-11" db="EMBL/GenBank/DDBJ databases">
        <authorList>
            <person name="McCartney M.A."/>
            <person name="Auch B."/>
            <person name="Kono T."/>
            <person name="Mallez S."/>
            <person name="Becker A."/>
            <person name="Gohl D.M."/>
            <person name="Silverstein K.A.T."/>
            <person name="Koren S."/>
            <person name="Bechman K.B."/>
            <person name="Herman A."/>
            <person name="Abrahante J.E."/>
            <person name="Garbe J."/>
        </authorList>
    </citation>
    <scope>NUCLEOTIDE SEQUENCE</scope>
    <source>
        <strain evidence="2">Duluth1</strain>
        <tissue evidence="2">Whole animal</tissue>
    </source>
</reference>
<reference evidence="2" key="1">
    <citation type="journal article" date="2019" name="bioRxiv">
        <title>The Genome of the Zebra Mussel, Dreissena polymorpha: A Resource for Invasive Species Research.</title>
        <authorList>
            <person name="McCartney M.A."/>
            <person name="Auch B."/>
            <person name="Kono T."/>
            <person name="Mallez S."/>
            <person name="Zhang Y."/>
            <person name="Obille A."/>
            <person name="Becker A."/>
            <person name="Abrahante J.E."/>
            <person name="Garbe J."/>
            <person name="Badalamenti J.P."/>
            <person name="Herman A."/>
            <person name="Mangelson H."/>
            <person name="Liachko I."/>
            <person name="Sullivan S."/>
            <person name="Sone E.D."/>
            <person name="Koren S."/>
            <person name="Silverstein K.A.T."/>
            <person name="Beckman K.B."/>
            <person name="Gohl D.M."/>
        </authorList>
    </citation>
    <scope>NUCLEOTIDE SEQUENCE</scope>
    <source>
        <strain evidence="2">Duluth1</strain>
        <tissue evidence="2">Whole animal</tissue>
    </source>
</reference>
<dbReference type="CDD" id="cd00037">
    <property type="entry name" value="CLECT"/>
    <property type="match status" value="1"/>
</dbReference>
<evidence type="ECO:0000313" key="2">
    <source>
        <dbReference type="EMBL" id="KAH3712553.1"/>
    </source>
</evidence>
<gene>
    <name evidence="2" type="ORF">DPMN_072304</name>
</gene>
<dbReference type="InterPro" id="IPR016187">
    <property type="entry name" value="CTDL_fold"/>
</dbReference>
<dbReference type="Proteomes" id="UP000828390">
    <property type="component" value="Unassembled WGS sequence"/>
</dbReference>
<feature type="domain" description="C-type lectin" evidence="1">
    <location>
        <begin position="1"/>
        <end position="77"/>
    </location>
</feature>
<dbReference type="Pfam" id="PF00059">
    <property type="entry name" value="Lectin_C"/>
    <property type="match status" value="1"/>
</dbReference>
<dbReference type="EMBL" id="JAIWYP010000014">
    <property type="protein sequence ID" value="KAH3712553.1"/>
    <property type="molecule type" value="Genomic_DNA"/>
</dbReference>
<dbReference type="Gene3D" id="3.10.100.10">
    <property type="entry name" value="Mannose-Binding Protein A, subunit A"/>
    <property type="match status" value="1"/>
</dbReference>
<dbReference type="PROSITE" id="PS50041">
    <property type="entry name" value="C_TYPE_LECTIN_2"/>
    <property type="match status" value="1"/>
</dbReference>
<dbReference type="AlphaFoldDB" id="A0A9D3Z3Q5"/>
<protein>
    <recommendedName>
        <fullName evidence="1">C-type lectin domain-containing protein</fullName>
    </recommendedName>
</protein>
<sequence>MRYCREHGGHLVHVDSAQENNYINYYAVALTYEMLWIGLTDLMAENQYMWIDDISEAHFTDWAQGQSNGGLEDCILL</sequence>
<dbReference type="InterPro" id="IPR016186">
    <property type="entry name" value="C-type_lectin-like/link_sf"/>
</dbReference>
<keyword evidence="3" id="KW-1185">Reference proteome</keyword>
<name>A0A9D3Z3Q5_DREPO</name>
<dbReference type="PANTHER" id="PTHR22803">
    <property type="entry name" value="MANNOSE, PHOSPHOLIPASE, LECTIN RECEPTOR RELATED"/>
    <property type="match status" value="1"/>
</dbReference>
<dbReference type="SUPFAM" id="SSF56436">
    <property type="entry name" value="C-type lectin-like"/>
    <property type="match status" value="1"/>
</dbReference>
<organism evidence="2 3">
    <name type="scientific">Dreissena polymorpha</name>
    <name type="common">Zebra mussel</name>
    <name type="synonym">Mytilus polymorpha</name>
    <dbReference type="NCBI Taxonomy" id="45954"/>
    <lineage>
        <taxon>Eukaryota</taxon>
        <taxon>Metazoa</taxon>
        <taxon>Spiralia</taxon>
        <taxon>Lophotrochozoa</taxon>
        <taxon>Mollusca</taxon>
        <taxon>Bivalvia</taxon>
        <taxon>Autobranchia</taxon>
        <taxon>Heteroconchia</taxon>
        <taxon>Euheterodonta</taxon>
        <taxon>Imparidentia</taxon>
        <taxon>Neoheterodontei</taxon>
        <taxon>Myida</taxon>
        <taxon>Dreissenoidea</taxon>
        <taxon>Dreissenidae</taxon>
        <taxon>Dreissena</taxon>
    </lineage>
</organism>
<comment type="caution">
    <text evidence="2">The sequence shown here is derived from an EMBL/GenBank/DDBJ whole genome shotgun (WGS) entry which is preliminary data.</text>
</comment>
<dbReference type="InterPro" id="IPR001304">
    <property type="entry name" value="C-type_lectin-like"/>
</dbReference>
<dbReference type="InterPro" id="IPR050111">
    <property type="entry name" value="C-type_lectin/snaclec_domain"/>
</dbReference>
<proteinExistence type="predicted"/>